<protein>
    <submittedName>
        <fullName evidence="2">Uncharacterized protein</fullName>
    </submittedName>
</protein>
<organism evidence="2 3">
    <name type="scientific">Tilletia indica</name>
    <dbReference type="NCBI Taxonomy" id="43049"/>
    <lineage>
        <taxon>Eukaryota</taxon>
        <taxon>Fungi</taxon>
        <taxon>Dikarya</taxon>
        <taxon>Basidiomycota</taxon>
        <taxon>Ustilaginomycotina</taxon>
        <taxon>Exobasidiomycetes</taxon>
        <taxon>Tilletiales</taxon>
        <taxon>Tilletiaceae</taxon>
        <taxon>Tilletia</taxon>
    </lineage>
</organism>
<reference evidence="2" key="2">
    <citation type="journal article" date="2019" name="IMA Fungus">
        <title>Genome sequencing and comparison of five Tilletia species to identify candidate genes for the detection of regulated species infecting wheat.</title>
        <authorList>
            <person name="Nguyen H.D.T."/>
            <person name="Sultana T."/>
            <person name="Kesanakurti P."/>
            <person name="Hambleton S."/>
        </authorList>
    </citation>
    <scope>NUCLEOTIDE SEQUENCE</scope>
    <source>
        <strain evidence="2">DAOMC 236416</strain>
    </source>
</reference>
<name>A0A8T8SN14_9BASI</name>
<comment type="caution">
    <text evidence="2">The sequence shown here is derived from an EMBL/GenBank/DDBJ whole genome shotgun (WGS) entry which is preliminary data.</text>
</comment>
<reference evidence="2" key="1">
    <citation type="submission" date="2016-04" db="EMBL/GenBank/DDBJ databases">
        <authorList>
            <person name="Nguyen H.D."/>
            <person name="Samba Siva P."/>
            <person name="Cullis J."/>
            <person name="Levesque C.A."/>
            <person name="Hambleton S."/>
        </authorList>
    </citation>
    <scope>NUCLEOTIDE SEQUENCE</scope>
    <source>
        <strain evidence="2">DAOMC 236416</strain>
    </source>
</reference>
<keyword evidence="3" id="KW-1185">Reference proteome</keyword>
<accession>A0A8T8SN14</accession>
<gene>
    <name evidence="2" type="ORF">A4X13_0g6686</name>
</gene>
<evidence type="ECO:0000256" key="1">
    <source>
        <dbReference type="SAM" id="MobiDB-lite"/>
    </source>
</evidence>
<feature type="region of interest" description="Disordered" evidence="1">
    <location>
        <begin position="69"/>
        <end position="98"/>
    </location>
</feature>
<dbReference type="EMBL" id="LWDF02000676">
    <property type="protein sequence ID" value="KAE8244310.1"/>
    <property type="molecule type" value="Genomic_DNA"/>
</dbReference>
<sequence>MDAYLATSATPEIQLRRLIRGCVPIPLVMDKGPDGFWDVRVDDENFPDDLDDVDPAALVHVRKEQKAYSKMQARHAAGEPAEGPETEEDDDNYSSTALERCFCGAPDTGKVSG</sequence>
<dbReference type="Proteomes" id="UP000077521">
    <property type="component" value="Unassembled WGS sequence"/>
</dbReference>
<evidence type="ECO:0000313" key="2">
    <source>
        <dbReference type="EMBL" id="KAE8244310.1"/>
    </source>
</evidence>
<proteinExistence type="predicted"/>
<evidence type="ECO:0000313" key="3">
    <source>
        <dbReference type="Proteomes" id="UP000077521"/>
    </source>
</evidence>
<feature type="compositionally biased region" description="Acidic residues" evidence="1">
    <location>
        <begin position="82"/>
        <end position="92"/>
    </location>
</feature>
<dbReference type="AlphaFoldDB" id="A0A8T8SN14"/>